<dbReference type="Gene3D" id="3.40.50.300">
    <property type="entry name" value="P-loop containing nucleotide triphosphate hydrolases"/>
    <property type="match status" value="1"/>
</dbReference>
<dbReference type="PROSITE" id="PS00211">
    <property type="entry name" value="ABC_TRANSPORTER_1"/>
    <property type="match status" value="1"/>
</dbReference>
<evidence type="ECO:0000256" key="5">
    <source>
        <dbReference type="SAM" id="MobiDB-lite"/>
    </source>
</evidence>
<keyword evidence="8" id="KW-1185">Reference proteome</keyword>
<dbReference type="InterPro" id="IPR003593">
    <property type="entry name" value="AAA+_ATPase"/>
</dbReference>
<feature type="compositionally biased region" description="Gly residues" evidence="5">
    <location>
        <begin position="384"/>
        <end position="395"/>
    </location>
</feature>
<dbReference type="EMBL" id="MWZD01000008">
    <property type="protein sequence ID" value="PRI12598.1"/>
    <property type="molecule type" value="Genomic_DNA"/>
</dbReference>
<dbReference type="InterPro" id="IPR027417">
    <property type="entry name" value="P-loop_NTPase"/>
</dbReference>
<dbReference type="GO" id="GO:0015418">
    <property type="term" value="F:ABC-type quaternary ammonium compound transporting activity"/>
    <property type="evidence" value="ECO:0007669"/>
    <property type="project" value="UniProtKB-EC"/>
</dbReference>
<evidence type="ECO:0000313" key="8">
    <source>
        <dbReference type="Proteomes" id="UP000238650"/>
    </source>
</evidence>
<protein>
    <recommendedName>
        <fullName evidence="4">ABC-type quaternary amine transporter</fullName>
        <ecNumber evidence="4">7.6.2.9</ecNumber>
    </recommendedName>
</protein>
<dbReference type="AlphaFoldDB" id="A0A2S9QSQ4"/>
<dbReference type="OrthoDB" id="4395244at2"/>
<dbReference type="RefSeq" id="WP_105803924.1">
    <property type="nucleotide sequence ID" value="NZ_MWZD01000008.1"/>
</dbReference>
<dbReference type="InterPro" id="IPR017871">
    <property type="entry name" value="ABC_transporter-like_CS"/>
</dbReference>
<feature type="domain" description="ABC transporter" evidence="6">
    <location>
        <begin position="4"/>
        <end position="239"/>
    </location>
</feature>
<sequence length="410" mass="42413">MSSVTLSSLSLAYPGGHLGLADVDLSIRDGEFVALVGPSGSGKTTLLRAVAGFVTPTSGTVRIGDALLASPGHSTEPERRGLGMVFQQHAVWPHWTVGRNVEYPLRRAGVERAERRRRVAEALELVGLGGMERRNPATLSGGQRQRVAIARAVIGRPRVLLLDEALSALDEPLRDRLRLELRALTRSLGLTVLHVTHDRGEALALADRVAVLDGGRLQQFGTPAELLEAPASPFVARFVSDAALVRGSIDASGFRAAGHALRVPAGRLVHGGRRSSAGASPAHGEAEIAIRPEHLLARPDPAGPGLVTSSLFGRDGDELVVEWAGLALRSRASGVRCAEGTRVSLSVEHATVFPAPAAREAGAGAGPLPDGAQAADPDPAGTAERGGSGPGGAAGDGPARHGAAVDTLER</sequence>
<organism evidence="7 8">
    <name type="scientific">Leucobacter massiliensis</name>
    <dbReference type="NCBI Taxonomy" id="1686285"/>
    <lineage>
        <taxon>Bacteria</taxon>
        <taxon>Bacillati</taxon>
        <taxon>Actinomycetota</taxon>
        <taxon>Actinomycetes</taxon>
        <taxon>Micrococcales</taxon>
        <taxon>Microbacteriaceae</taxon>
        <taxon>Leucobacter</taxon>
    </lineage>
</organism>
<evidence type="ECO:0000256" key="4">
    <source>
        <dbReference type="ARBA" id="ARBA00066388"/>
    </source>
</evidence>
<dbReference type="FunFam" id="3.40.50.300:FF:000425">
    <property type="entry name" value="Probable ABC transporter, ATP-binding subunit"/>
    <property type="match status" value="1"/>
</dbReference>
<dbReference type="EC" id="7.6.2.9" evidence="4"/>
<dbReference type="GO" id="GO:0005524">
    <property type="term" value="F:ATP binding"/>
    <property type="evidence" value="ECO:0007669"/>
    <property type="project" value="UniProtKB-KW"/>
</dbReference>
<evidence type="ECO:0000313" key="7">
    <source>
        <dbReference type="EMBL" id="PRI12598.1"/>
    </source>
</evidence>
<keyword evidence="2" id="KW-0547">Nucleotide-binding</keyword>
<feature type="compositionally biased region" description="Low complexity" evidence="5">
    <location>
        <begin position="359"/>
        <end position="383"/>
    </location>
</feature>
<evidence type="ECO:0000256" key="3">
    <source>
        <dbReference type="ARBA" id="ARBA00022840"/>
    </source>
</evidence>
<evidence type="ECO:0000256" key="1">
    <source>
        <dbReference type="ARBA" id="ARBA00022448"/>
    </source>
</evidence>
<comment type="caution">
    <text evidence="7">The sequence shown here is derived from an EMBL/GenBank/DDBJ whole genome shotgun (WGS) entry which is preliminary data.</text>
</comment>
<feature type="region of interest" description="Disordered" evidence="5">
    <location>
        <begin position="359"/>
        <end position="410"/>
    </location>
</feature>
<dbReference type="PANTHER" id="PTHR42781:SF4">
    <property type="entry name" value="SPERMIDINE_PUTRESCINE IMPORT ATP-BINDING PROTEIN POTA"/>
    <property type="match status" value="1"/>
</dbReference>
<keyword evidence="3 7" id="KW-0067">ATP-binding</keyword>
<dbReference type="Proteomes" id="UP000238650">
    <property type="component" value="Unassembled WGS sequence"/>
</dbReference>
<dbReference type="GO" id="GO:0016887">
    <property type="term" value="F:ATP hydrolysis activity"/>
    <property type="evidence" value="ECO:0007669"/>
    <property type="project" value="InterPro"/>
</dbReference>
<dbReference type="InterPro" id="IPR050093">
    <property type="entry name" value="ABC_SmlMolc_Importer"/>
</dbReference>
<evidence type="ECO:0000259" key="6">
    <source>
        <dbReference type="PROSITE" id="PS50893"/>
    </source>
</evidence>
<dbReference type="InterPro" id="IPR003439">
    <property type="entry name" value="ABC_transporter-like_ATP-bd"/>
</dbReference>
<accession>A0A2S9QSQ4</accession>
<dbReference type="PROSITE" id="PS50893">
    <property type="entry name" value="ABC_TRANSPORTER_2"/>
    <property type="match status" value="1"/>
</dbReference>
<reference evidence="7 8" key="1">
    <citation type="journal article" date="2017" name="New Microbes New Infect">
        <title>Genome sequence of 'Leucobacter massiliensis' sp. nov. isolated from human pharynx after travel to the 2014 Hajj.</title>
        <authorList>
            <person name="Leangapichart T."/>
            <person name="Gautret P."/>
            <person name="Nguyen T.T."/>
            <person name="Armstrong N."/>
            <person name="Rolain J.M."/>
        </authorList>
    </citation>
    <scope>NUCLEOTIDE SEQUENCE [LARGE SCALE GENOMIC DNA]</scope>
    <source>
        <strain evidence="7 8">122RC15</strain>
    </source>
</reference>
<dbReference type="PANTHER" id="PTHR42781">
    <property type="entry name" value="SPERMIDINE/PUTRESCINE IMPORT ATP-BINDING PROTEIN POTA"/>
    <property type="match status" value="1"/>
</dbReference>
<name>A0A2S9QSQ4_9MICO</name>
<dbReference type="Pfam" id="PF00005">
    <property type="entry name" value="ABC_tran"/>
    <property type="match status" value="1"/>
</dbReference>
<dbReference type="SUPFAM" id="SSF52540">
    <property type="entry name" value="P-loop containing nucleoside triphosphate hydrolases"/>
    <property type="match status" value="1"/>
</dbReference>
<evidence type="ECO:0000256" key="2">
    <source>
        <dbReference type="ARBA" id="ARBA00022741"/>
    </source>
</evidence>
<proteinExistence type="predicted"/>
<gene>
    <name evidence="7" type="ORF">B4915_00590</name>
</gene>
<dbReference type="SMART" id="SM00382">
    <property type="entry name" value="AAA"/>
    <property type="match status" value="1"/>
</dbReference>
<keyword evidence="1" id="KW-0813">Transport</keyword>